<dbReference type="GO" id="GO:0005667">
    <property type="term" value="C:transcription regulator complex"/>
    <property type="evidence" value="ECO:0007669"/>
    <property type="project" value="InterPro"/>
</dbReference>
<dbReference type="InterPro" id="IPR013320">
    <property type="entry name" value="ConA-like_dom_sf"/>
</dbReference>
<feature type="region of interest" description="Disordered" evidence="8">
    <location>
        <begin position="1"/>
        <end position="41"/>
    </location>
</feature>
<dbReference type="InterPro" id="IPR043136">
    <property type="entry name" value="B30.2/SPRY_sf"/>
</dbReference>
<feature type="domain" description="B30.2/SPRY" evidence="9">
    <location>
        <begin position="99"/>
        <end position="324"/>
    </location>
</feature>
<feature type="compositionally biased region" description="Basic residues" evidence="8">
    <location>
        <begin position="677"/>
        <end position="687"/>
    </location>
</feature>
<feature type="compositionally biased region" description="Basic and acidic residues" evidence="8">
    <location>
        <begin position="688"/>
        <end position="699"/>
    </location>
</feature>
<evidence type="ECO:0000313" key="11">
    <source>
        <dbReference type="Proteomes" id="UP000266841"/>
    </source>
</evidence>
<gene>
    <name evidence="10" type="ORF">THAOC_12208</name>
</gene>
<organism evidence="10 11">
    <name type="scientific">Thalassiosira oceanica</name>
    <name type="common">Marine diatom</name>
    <dbReference type="NCBI Taxonomy" id="159749"/>
    <lineage>
        <taxon>Eukaryota</taxon>
        <taxon>Sar</taxon>
        <taxon>Stramenopiles</taxon>
        <taxon>Ochrophyta</taxon>
        <taxon>Bacillariophyta</taxon>
        <taxon>Coscinodiscophyceae</taxon>
        <taxon>Thalassiosirophycidae</taxon>
        <taxon>Thalassiosirales</taxon>
        <taxon>Thalassiosiraceae</taxon>
        <taxon>Thalassiosira</taxon>
    </lineage>
</organism>
<keyword evidence="3 7" id="KW-0805">Transcription regulation</keyword>
<evidence type="ECO:0000256" key="2">
    <source>
        <dbReference type="ARBA" id="ARBA00010940"/>
    </source>
</evidence>
<keyword evidence="5 7" id="KW-0804">Transcription</keyword>
<dbReference type="GO" id="GO:0000981">
    <property type="term" value="F:DNA-binding transcription factor activity, RNA polymerase II-specific"/>
    <property type="evidence" value="ECO:0007669"/>
    <property type="project" value="TreeGrafter"/>
</dbReference>
<dbReference type="Pfam" id="PF08781">
    <property type="entry name" value="DP"/>
    <property type="match status" value="1"/>
</dbReference>
<dbReference type="SMART" id="SM01372">
    <property type="entry name" value="E2F_TDP"/>
    <property type="match status" value="1"/>
</dbReference>
<comment type="caution">
    <text evidence="10">The sequence shown here is derived from an EMBL/GenBank/DDBJ whole genome shotgun (WGS) entry which is preliminary data.</text>
</comment>
<dbReference type="GO" id="GO:0005634">
    <property type="term" value="C:nucleus"/>
    <property type="evidence" value="ECO:0007669"/>
    <property type="project" value="UniProtKB-SubCell"/>
</dbReference>
<dbReference type="Gene3D" id="1.10.10.10">
    <property type="entry name" value="Winged helix-like DNA-binding domain superfamily/Winged helix DNA-binding domain"/>
    <property type="match status" value="1"/>
</dbReference>
<keyword evidence="6 7" id="KW-0539">Nucleus</keyword>
<dbReference type="InterPro" id="IPR037241">
    <property type="entry name" value="E2F-DP_heterodim"/>
</dbReference>
<dbReference type="eggNOG" id="KOG2829">
    <property type="taxonomic scope" value="Eukaryota"/>
</dbReference>
<dbReference type="InterPro" id="IPR036388">
    <property type="entry name" value="WH-like_DNA-bd_sf"/>
</dbReference>
<comment type="subcellular location">
    <subcellularLocation>
        <location evidence="1 7">Nucleus</location>
    </subcellularLocation>
</comment>
<accession>K0SPB2</accession>
<proteinExistence type="inferred from homology"/>
<dbReference type="InterPro" id="IPR003877">
    <property type="entry name" value="SPRY_dom"/>
</dbReference>
<name>K0SPB2_THAOC</name>
<comment type="similarity">
    <text evidence="2 7">Belongs to the E2F/DP family.</text>
</comment>
<dbReference type="SUPFAM" id="SSF144074">
    <property type="entry name" value="E2F-DP heterodimerization region"/>
    <property type="match status" value="1"/>
</dbReference>
<dbReference type="CDD" id="cd14458">
    <property type="entry name" value="DP_DD"/>
    <property type="match status" value="1"/>
</dbReference>
<dbReference type="PANTHER" id="PTHR12548">
    <property type="entry name" value="TRANSCRIPTION FACTOR DP"/>
    <property type="match status" value="1"/>
</dbReference>
<evidence type="ECO:0000256" key="5">
    <source>
        <dbReference type="ARBA" id="ARBA00023163"/>
    </source>
</evidence>
<dbReference type="Gene3D" id="2.60.120.920">
    <property type="match status" value="1"/>
</dbReference>
<evidence type="ECO:0000256" key="3">
    <source>
        <dbReference type="ARBA" id="ARBA00023015"/>
    </source>
</evidence>
<evidence type="ECO:0000259" key="9">
    <source>
        <dbReference type="PROSITE" id="PS50188"/>
    </source>
</evidence>
<keyword evidence="4 7" id="KW-0238">DNA-binding</keyword>
<dbReference type="SUPFAM" id="SSF46785">
    <property type="entry name" value="Winged helix' DNA-binding domain"/>
    <property type="match status" value="1"/>
</dbReference>
<evidence type="ECO:0000256" key="8">
    <source>
        <dbReference type="SAM" id="MobiDB-lite"/>
    </source>
</evidence>
<dbReference type="InterPro" id="IPR038168">
    <property type="entry name" value="TF_DP_C_sf"/>
</dbReference>
<dbReference type="Pfam" id="PF00622">
    <property type="entry name" value="SPRY"/>
    <property type="match status" value="1"/>
</dbReference>
<dbReference type="InterPro" id="IPR001870">
    <property type="entry name" value="B30.2/SPRY"/>
</dbReference>
<protein>
    <recommendedName>
        <fullName evidence="9">B30.2/SPRY domain-containing protein</fullName>
    </recommendedName>
</protein>
<dbReference type="CDD" id="cd12872">
    <property type="entry name" value="SPRY_Ash2"/>
    <property type="match status" value="1"/>
</dbReference>
<feature type="compositionally biased region" description="Basic and acidic residues" evidence="8">
    <location>
        <begin position="667"/>
        <end position="676"/>
    </location>
</feature>
<keyword evidence="11" id="KW-1185">Reference proteome</keyword>
<dbReference type="OrthoDB" id="10266026at2759"/>
<dbReference type="SUPFAM" id="SSF49899">
    <property type="entry name" value="Concanavalin A-like lectins/glucanases"/>
    <property type="match status" value="1"/>
</dbReference>
<dbReference type="PROSITE" id="PS50188">
    <property type="entry name" value="B302_SPRY"/>
    <property type="match status" value="1"/>
</dbReference>
<feature type="region of interest" description="Disordered" evidence="8">
    <location>
        <begin position="510"/>
        <end position="538"/>
    </location>
</feature>
<dbReference type="Pfam" id="PF02319">
    <property type="entry name" value="WHD_E2F_TDP"/>
    <property type="match status" value="1"/>
</dbReference>
<dbReference type="SMART" id="SM01138">
    <property type="entry name" value="DP"/>
    <property type="match status" value="1"/>
</dbReference>
<dbReference type="InterPro" id="IPR014889">
    <property type="entry name" value="Transc_factor_DP_C"/>
</dbReference>
<dbReference type="AlphaFoldDB" id="K0SPB2"/>
<dbReference type="EMBL" id="AGNL01014183">
    <property type="protein sequence ID" value="EJK66829.1"/>
    <property type="molecule type" value="Genomic_DNA"/>
</dbReference>
<dbReference type="SMART" id="SM00449">
    <property type="entry name" value="SPRY"/>
    <property type="match status" value="1"/>
</dbReference>
<evidence type="ECO:0000313" key="10">
    <source>
        <dbReference type="EMBL" id="EJK66829.1"/>
    </source>
</evidence>
<sequence length="930" mass="103136">MEAPTPNDDTAVDSGTTSSGDGINPLSEARPPSASATATTGVIGSRSAAAVTLSSIAAASNHHASTIPGLSELLSQKTDTRTKAAKPSLPSMAKLSALISKKIHETPPYLVLSSSSTQMNIEDPKIVDAKDNKYHSSRKLVARSSQIGYRMCRASHGSSSGCFFYEAVVLGLRDETSPKRGQKRKLDNWIVRGRASSERREKNGHLRLGWSTQSASLEAPVGYDQHSYAVRDISGSRIHKSRREDKWGGHEFGAGDVIGCLICVHEVTTPGDDASESHIRFFKNGRAMGSNGTAFTGIAPGTYYPSISCFGSTAVYCNFGPKFLCEPEGLPAKLDPRPTSELCPHPFPPEEAAVRVLGSMREGDRKKQDDGIVSSFKELIGLEAKERLAAYTSHNRMYLKEIEEIRDILPQGRQRCFRGAISPRAFPGPAFARSFFPEAVPFRAPFPVCARGRETRRYDRDSMQRTYRRRRRRGLFVFRLSPSAPQRRGSQEPRALCPYRARVGRVVDAPGAGNSSGALDLARPQPGGSPVPLAPPAVKRKLDDIPTSITTTRQHSPYGQSYGGRSASFPAAPLTCTSSYEPPREGKAGTVFPSPSKTMEISATRKRPAAKSVAQSQNPFSTSRGLKQFSLKVCEKVAEKGTTTYGAVADELVREMKEAEAAIARAAADRGEDVPVKKRKTNSKKALKKTDDKKDDKKDDKNIRRRVYDALNVLMALDVITKEKKDITWRGMPGSNFEESELQVRYRTERIQQLRDTQARAREDVKRKRQCLEEMMVHNVCVRNLLERNHAREVLNNPIHREALNRSSSVEEDAKIPLPFLIVNTDSSAEVQFDMCSRKTNVSFECSLPFEVNDDNAILKKLGMRGYIADRPERSYQLGLQLTPPRTSDTAFEVRGRQRRRREQRLTPLQRTTDQGWTEPPRNPFNVLRL</sequence>
<reference evidence="10 11" key="1">
    <citation type="journal article" date="2012" name="Genome Biol.">
        <title>Genome and low-iron response of an oceanic diatom adapted to chronic iron limitation.</title>
        <authorList>
            <person name="Lommer M."/>
            <person name="Specht M."/>
            <person name="Roy A.S."/>
            <person name="Kraemer L."/>
            <person name="Andreson R."/>
            <person name="Gutowska M.A."/>
            <person name="Wolf J."/>
            <person name="Bergner S.V."/>
            <person name="Schilhabel M.B."/>
            <person name="Klostermeier U.C."/>
            <person name="Beiko R.G."/>
            <person name="Rosenstiel P."/>
            <person name="Hippler M."/>
            <person name="Laroche J."/>
        </authorList>
    </citation>
    <scope>NUCLEOTIDE SEQUENCE [LARGE SCALE GENOMIC DNA]</scope>
    <source>
        <strain evidence="10 11">CCMP1005</strain>
    </source>
</reference>
<dbReference type="eggNOG" id="KOG2626">
    <property type="taxonomic scope" value="Eukaryota"/>
</dbReference>
<dbReference type="PANTHER" id="PTHR12548:SF9">
    <property type="entry name" value="TRANSCRIPTION FACTOR DP"/>
    <property type="match status" value="1"/>
</dbReference>
<dbReference type="InterPro" id="IPR036390">
    <property type="entry name" value="WH_DNA-bd_sf"/>
</dbReference>
<feature type="compositionally biased region" description="Low complexity" evidence="8">
    <location>
        <begin position="31"/>
        <end position="40"/>
    </location>
</feature>
<dbReference type="Gene3D" id="1.20.140.80">
    <property type="entry name" value="Transcription factor DP"/>
    <property type="match status" value="1"/>
</dbReference>
<evidence type="ECO:0000256" key="7">
    <source>
        <dbReference type="RuleBase" id="RU003796"/>
    </source>
</evidence>
<evidence type="ECO:0000256" key="6">
    <source>
        <dbReference type="ARBA" id="ARBA00023242"/>
    </source>
</evidence>
<feature type="region of interest" description="Disordered" evidence="8">
    <location>
        <begin position="887"/>
        <end position="930"/>
    </location>
</feature>
<dbReference type="InterPro" id="IPR015648">
    <property type="entry name" value="Transcrpt_fac_DP"/>
</dbReference>
<evidence type="ECO:0000256" key="4">
    <source>
        <dbReference type="ARBA" id="ARBA00023125"/>
    </source>
</evidence>
<evidence type="ECO:0000256" key="1">
    <source>
        <dbReference type="ARBA" id="ARBA00004123"/>
    </source>
</evidence>
<dbReference type="GO" id="GO:0000977">
    <property type="term" value="F:RNA polymerase II transcription regulatory region sequence-specific DNA binding"/>
    <property type="evidence" value="ECO:0007669"/>
    <property type="project" value="TreeGrafter"/>
</dbReference>
<dbReference type="Proteomes" id="UP000266841">
    <property type="component" value="Unassembled WGS sequence"/>
</dbReference>
<dbReference type="GO" id="GO:0051726">
    <property type="term" value="P:regulation of cell cycle"/>
    <property type="evidence" value="ECO:0007669"/>
    <property type="project" value="InterPro"/>
</dbReference>
<dbReference type="InterPro" id="IPR003316">
    <property type="entry name" value="E2F_WHTH_DNA-bd_dom"/>
</dbReference>
<feature type="region of interest" description="Disordered" evidence="8">
    <location>
        <begin position="665"/>
        <end position="699"/>
    </location>
</feature>